<protein>
    <recommendedName>
        <fullName evidence="1">SnoaL-like domain-containing protein</fullName>
    </recommendedName>
</protein>
<dbReference type="InterPro" id="IPR037401">
    <property type="entry name" value="SnoaL-like"/>
</dbReference>
<dbReference type="EMBL" id="BMNC01000004">
    <property type="protein sequence ID" value="GGM94437.1"/>
    <property type="molecule type" value="Genomic_DNA"/>
</dbReference>
<dbReference type="SUPFAM" id="SSF54427">
    <property type="entry name" value="NTF2-like"/>
    <property type="match status" value="1"/>
</dbReference>
<dbReference type="Proteomes" id="UP000597656">
    <property type="component" value="Unassembled WGS sequence"/>
</dbReference>
<dbReference type="InterPro" id="IPR032710">
    <property type="entry name" value="NTF2-like_dom_sf"/>
</dbReference>
<name>A0ABQ2I0T2_9PSEU</name>
<accession>A0ABQ2I0T2</accession>
<proteinExistence type="predicted"/>
<sequence length="175" mass="19792">MTNTEDKAAITELLNLYGFALDAHAWELFDLVFSEDVTAEFGPAGNAWIGLEEFKRSFAEFHETLDSHQHTMMGQLVHVDGDRANAFSYGNWLLIREAAEGGPTWTGTGWYDDELVRTEGGWRIQRRVCRLQAWTGNPFVPVPNAEHRPDMELNVLREHAEAGRVAYLNAVKASR</sequence>
<gene>
    <name evidence="2" type="ORF">GCM10011609_34890</name>
</gene>
<evidence type="ECO:0000313" key="3">
    <source>
        <dbReference type="Proteomes" id="UP000597656"/>
    </source>
</evidence>
<reference evidence="3" key="1">
    <citation type="journal article" date="2019" name="Int. J. Syst. Evol. Microbiol.">
        <title>The Global Catalogue of Microorganisms (GCM) 10K type strain sequencing project: providing services to taxonomists for standard genome sequencing and annotation.</title>
        <authorList>
            <consortium name="The Broad Institute Genomics Platform"/>
            <consortium name="The Broad Institute Genome Sequencing Center for Infectious Disease"/>
            <person name="Wu L."/>
            <person name="Ma J."/>
        </authorList>
    </citation>
    <scope>NUCLEOTIDE SEQUENCE [LARGE SCALE GENOMIC DNA]</scope>
    <source>
        <strain evidence="3">CGMCC 4.7319</strain>
    </source>
</reference>
<dbReference type="Pfam" id="PF13577">
    <property type="entry name" value="SnoaL_4"/>
    <property type="match status" value="1"/>
</dbReference>
<evidence type="ECO:0000313" key="2">
    <source>
        <dbReference type="EMBL" id="GGM94437.1"/>
    </source>
</evidence>
<comment type="caution">
    <text evidence="2">The sequence shown here is derived from an EMBL/GenBank/DDBJ whole genome shotgun (WGS) entry which is preliminary data.</text>
</comment>
<organism evidence="2 3">
    <name type="scientific">Lentzea pudingi</name>
    <dbReference type="NCBI Taxonomy" id="1789439"/>
    <lineage>
        <taxon>Bacteria</taxon>
        <taxon>Bacillati</taxon>
        <taxon>Actinomycetota</taxon>
        <taxon>Actinomycetes</taxon>
        <taxon>Pseudonocardiales</taxon>
        <taxon>Pseudonocardiaceae</taxon>
        <taxon>Lentzea</taxon>
    </lineage>
</organism>
<dbReference type="Gene3D" id="3.10.450.50">
    <property type="match status" value="1"/>
</dbReference>
<evidence type="ECO:0000259" key="1">
    <source>
        <dbReference type="Pfam" id="PF13577"/>
    </source>
</evidence>
<dbReference type="CDD" id="cd00531">
    <property type="entry name" value="NTF2_like"/>
    <property type="match status" value="1"/>
</dbReference>
<keyword evidence="3" id="KW-1185">Reference proteome</keyword>
<feature type="domain" description="SnoaL-like" evidence="1">
    <location>
        <begin position="4"/>
        <end position="127"/>
    </location>
</feature>